<keyword evidence="3" id="KW-1185">Reference proteome</keyword>
<name>A0A9J5Z7Q1_SOLCO</name>
<dbReference type="EMBL" id="JACXVP010000004">
    <property type="protein sequence ID" value="KAG5609051.1"/>
    <property type="molecule type" value="Genomic_DNA"/>
</dbReference>
<protein>
    <submittedName>
        <fullName evidence="2">Uncharacterized protein</fullName>
    </submittedName>
</protein>
<feature type="region of interest" description="Disordered" evidence="1">
    <location>
        <begin position="27"/>
        <end position="83"/>
    </location>
</feature>
<evidence type="ECO:0000256" key="1">
    <source>
        <dbReference type="SAM" id="MobiDB-lite"/>
    </source>
</evidence>
<comment type="caution">
    <text evidence="2">The sequence shown here is derived from an EMBL/GenBank/DDBJ whole genome shotgun (WGS) entry which is preliminary data.</text>
</comment>
<dbReference type="Proteomes" id="UP000824120">
    <property type="component" value="Chromosome 4"/>
</dbReference>
<evidence type="ECO:0000313" key="2">
    <source>
        <dbReference type="EMBL" id="KAG5609051.1"/>
    </source>
</evidence>
<dbReference type="OrthoDB" id="1326213at2759"/>
<evidence type="ECO:0000313" key="3">
    <source>
        <dbReference type="Proteomes" id="UP000824120"/>
    </source>
</evidence>
<gene>
    <name evidence="2" type="ORF">H5410_020332</name>
</gene>
<reference evidence="2 3" key="1">
    <citation type="submission" date="2020-09" db="EMBL/GenBank/DDBJ databases">
        <title>De no assembly of potato wild relative species, Solanum commersonii.</title>
        <authorList>
            <person name="Cho K."/>
        </authorList>
    </citation>
    <scope>NUCLEOTIDE SEQUENCE [LARGE SCALE GENOMIC DNA]</scope>
    <source>
        <strain evidence="2">LZ3.2</strain>
        <tissue evidence="2">Leaf</tissue>
    </source>
</reference>
<organism evidence="2 3">
    <name type="scientific">Solanum commersonii</name>
    <name type="common">Commerson's wild potato</name>
    <name type="synonym">Commerson's nightshade</name>
    <dbReference type="NCBI Taxonomy" id="4109"/>
    <lineage>
        <taxon>Eukaryota</taxon>
        <taxon>Viridiplantae</taxon>
        <taxon>Streptophyta</taxon>
        <taxon>Embryophyta</taxon>
        <taxon>Tracheophyta</taxon>
        <taxon>Spermatophyta</taxon>
        <taxon>Magnoliopsida</taxon>
        <taxon>eudicotyledons</taxon>
        <taxon>Gunneridae</taxon>
        <taxon>Pentapetalae</taxon>
        <taxon>asterids</taxon>
        <taxon>lamiids</taxon>
        <taxon>Solanales</taxon>
        <taxon>Solanaceae</taxon>
        <taxon>Solanoideae</taxon>
        <taxon>Solaneae</taxon>
        <taxon>Solanum</taxon>
    </lineage>
</organism>
<accession>A0A9J5Z7Q1</accession>
<proteinExistence type="predicted"/>
<dbReference type="AlphaFoldDB" id="A0A9J5Z7Q1"/>
<sequence length="83" mass="9687">MIEKIIKSSLYKLFAKKTKEMVQEKIIQEYPEPDPANSDYEDIESRSEKNDLSIDQFNQHYDPNEDNDSGMSFDSIALHNLDT</sequence>
<feature type="compositionally biased region" description="Basic and acidic residues" evidence="1">
    <location>
        <begin position="43"/>
        <end position="52"/>
    </location>
</feature>